<evidence type="ECO:0000313" key="2">
    <source>
        <dbReference type="Proteomes" id="UP000095713"/>
    </source>
</evidence>
<reference evidence="1 2" key="1">
    <citation type="submission" date="2016-05" db="EMBL/GenBank/DDBJ databases">
        <title>Draft Genome Sequence of Algibacter sp. Strain SK-16 Isolated from the Surface Water of Aburatsubo Inlet.</title>
        <authorList>
            <person name="Wong S.-K."/>
            <person name="Yoshizawa S."/>
            <person name="Nakajima Y."/>
            <person name="Ogura Y."/>
            <person name="Tetsuya H."/>
            <person name="Hamasaki K."/>
        </authorList>
    </citation>
    <scope>NUCLEOTIDE SEQUENCE [LARGE SCALE GENOMIC DNA]</scope>
    <source>
        <strain evidence="1 2">SK-16</strain>
    </source>
</reference>
<name>A0A1E5SIU7_9FLAO</name>
<dbReference type="RefSeq" id="WP_069831718.1">
    <property type="nucleotide sequence ID" value="NZ_MDJD01000054.1"/>
</dbReference>
<dbReference type="STRING" id="1849968.A8C32_07615"/>
<accession>A0A1E5SIU7</accession>
<sequence length="118" mass="13964">MKKILVLLFLVVSFSNIYGQKPNNSEEKIYYFVKSAVKEYTLNLNQYKKLLRARRKYIKDYMNTTKDFKNGGLSKDQKKAKIQAVNRGFNESFTKITGVLQRELEPFLVRMRKEISKI</sequence>
<keyword evidence="2" id="KW-1185">Reference proteome</keyword>
<dbReference type="Proteomes" id="UP000095713">
    <property type="component" value="Unassembled WGS sequence"/>
</dbReference>
<organism evidence="1 2">
    <name type="scientific">Flavivirga aquatica</name>
    <dbReference type="NCBI Taxonomy" id="1849968"/>
    <lineage>
        <taxon>Bacteria</taxon>
        <taxon>Pseudomonadati</taxon>
        <taxon>Bacteroidota</taxon>
        <taxon>Flavobacteriia</taxon>
        <taxon>Flavobacteriales</taxon>
        <taxon>Flavobacteriaceae</taxon>
        <taxon>Flavivirga</taxon>
    </lineage>
</organism>
<comment type="caution">
    <text evidence="1">The sequence shown here is derived from an EMBL/GenBank/DDBJ whole genome shotgun (WGS) entry which is preliminary data.</text>
</comment>
<dbReference type="EMBL" id="MDJD01000054">
    <property type="protein sequence ID" value="OEJ99035.1"/>
    <property type="molecule type" value="Genomic_DNA"/>
</dbReference>
<proteinExistence type="predicted"/>
<protein>
    <submittedName>
        <fullName evidence="1">Uncharacterized protein</fullName>
    </submittedName>
</protein>
<dbReference type="OrthoDB" id="1448289at2"/>
<evidence type="ECO:0000313" key="1">
    <source>
        <dbReference type="EMBL" id="OEJ99035.1"/>
    </source>
</evidence>
<dbReference type="AlphaFoldDB" id="A0A1E5SIU7"/>
<gene>
    <name evidence="1" type="ORF">A8C32_07615</name>
</gene>